<dbReference type="Proteomes" id="UP001056455">
    <property type="component" value="Chromosome"/>
</dbReference>
<feature type="transmembrane region" description="Helical" evidence="1">
    <location>
        <begin position="84"/>
        <end position="107"/>
    </location>
</feature>
<organism evidence="3 4">
    <name type="scientific">Ornithinimicrobium faecis</name>
    <dbReference type="NCBI Taxonomy" id="2934158"/>
    <lineage>
        <taxon>Bacteria</taxon>
        <taxon>Bacillati</taxon>
        <taxon>Actinomycetota</taxon>
        <taxon>Actinomycetes</taxon>
        <taxon>Micrococcales</taxon>
        <taxon>Ornithinimicrobiaceae</taxon>
        <taxon>Ornithinimicrobium</taxon>
    </lineage>
</organism>
<sequence>MRLKLPALLMLAGLVIMAAASVWAPPQPELIVTGACQIAQCGTLEDPARWRAAWWLWSVGLIALISGSTTVVRPLPPLRTLSVVLAALALPMCLAFTGIVATLVSLFTSVHGAATVAAVSLLTPALALLAAIVKRPRSGLDG</sequence>
<keyword evidence="1" id="KW-0812">Transmembrane</keyword>
<feature type="transmembrane region" description="Helical" evidence="1">
    <location>
        <begin position="54"/>
        <end position="72"/>
    </location>
</feature>
<evidence type="ECO:0000256" key="1">
    <source>
        <dbReference type="SAM" id="Phobius"/>
    </source>
</evidence>
<keyword evidence="4" id="KW-1185">Reference proteome</keyword>
<feature type="signal peptide" evidence="2">
    <location>
        <begin position="1"/>
        <end position="24"/>
    </location>
</feature>
<proteinExistence type="predicted"/>
<evidence type="ECO:0000313" key="3">
    <source>
        <dbReference type="EMBL" id="USQ81871.1"/>
    </source>
</evidence>
<name>A0ABY4YYP9_9MICO</name>
<feature type="chain" id="PRO_5045582778" evidence="2">
    <location>
        <begin position="25"/>
        <end position="142"/>
    </location>
</feature>
<keyword evidence="2" id="KW-0732">Signal</keyword>
<keyword evidence="1" id="KW-0472">Membrane</keyword>
<dbReference type="EMBL" id="CP099489">
    <property type="protein sequence ID" value="USQ81871.1"/>
    <property type="molecule type" value="Genomic_DNA"/>
</dbReference>
<keyword evidence="1" id="KW-1133">Transmembrane helix</keyword>
<protein>
    <submittedName>
        <fullName evidence="3">Uncharacterized protein</fullName>
    </submittedName>
</protein>
<reference evidence="3" key="1">
    <citation type="submission" date="2022-06" db="EMBL/GenBank/DDBJ databases">
        <title>Ornithinimicrobium HY1793.</title>
        <authorList>
            <person name="Huang Y."/>
        </authorList>
    </citation>
    <scope>NUCLEOTIDE SEQUENCE</scope>
    <source>
        <strain evidence="3">HY1793</strain>
    </source>
</reference>
<dbReference type="RefSeq" id="WP_252595407.1">
    <property type="nucleotide sequence ID" value="NZ_CP099489.1"/>
</dbReference>
<evidence type="ECO:0000256" key="2">
    <source>
        <dbReference type="SAM" id="SignalP"/>
    </source>
</evidence>
<feature type="transmembrane region" description="Helical" evidence="1">
    <location>
        <begin position="113"/>
        <end position="133"/>
    </location>
</feature>
<gene>
    <name evidence="3" type="ORF">NF556_09585</name>
</gene>
<evidence type="ECO:0000313" key="4">
    <source>
        <dbReference type="Proteomes" id="UP001056455"/>
    </source>
</evidence>
<accession>A0ABY4YYP9</accession>